<reference evidence="2 3" key="1">
    <citation type="submission" date="2016-07" db="EMBL/GenBank/DDBJ databases">
        <title>Pervasive Adenine N6-methylation of Active Genes in Fungi.</title>
        <authorList>
            <consortium name="DOE Joint Genome Institute"/>
            <person name="Mondo S.J."/>
            <person name="Dannebaum R.O."/>
            <person name="Kuo R.C."/>
            <person name="Labutti K."/>
            <person name="Haridas S."/>
            <person name="Kuo A."/>
            <person name="Salamov A."/>
            <person name="Ahrendt S.R."/>
            <person name="Lipzen A."/>
            <person name="Sullivan W."/>
            <person name="Andreopoulos W.B."/>
            <person name="Clum A."/>
            <person name="Lindquist E."/>
            <person name="Daum C."/>
            <person name="Ramamoorthy G.K."/>
            <person name="Gryganskyi A."/>
            <person name="Culley D."/>
            <person name="Magnuson J.K."/>
            <person name="James T.Y."/>
            <person name="O'Malley M.A."/>
            <person name="Stajich J.E."/>
            <person name="Spatafora J.W."/>
            <person name="Visel A."/>
            <person name="Grigoriev I.V."/>
        </authorList>
    </citation>
    <scope>NUCLEOTIDE SEQUENCE [LARGE SCALE GENOMIC DNA]</scope>
    <source>
        <strain evidence="2 3">NRRL 1336</strain>
    </source>
</reference>
<evidence type="ECO:0000313" key="3">
    <source>
        <dbReference type="Proteomes" id="UP000193560"/>
    </source>
</evidence>
<evidence type="ECO:0000313" key="2">
    <source>
        <dbReference type="EMBL" id="ORZ18789.1"/>
    </source>
</evidence>
<proteinExistence type="predicted"/>
<name>A0A1X2ILY1_9FUNG</name>
<organism evidence="2 3">
    <name type="scientific">Absidia repens</name>
    <dbReference type="NCBI Taxonomy" id="90262"/>
    <lineage>
        <taxon>Eukaryota</taxon>
        <taxon>Fungi</taxon>
        <taxon>Fungi incertae sedis</taxon>
        <taxon>Mucoromycota</taxon>
        <taxon>Mucoromycotina</taxon>
        <taxon>Mucoromycetes</taxon>
        <taxon>Mucorales</taxon>
        <taxon>Cunninghamellaceae</taxon>
        <taxon>Absidia</taxon>
    </lineage>
</organism>
<comment type="caution">
    <text evidence="2">The sequence shown here is derived from an EMBL/GenBank/DDBJ whole genome shotgun (WGS) entry which is preliminary data.</text>
</comment>
<dbReference type="OrthoDB" id="2290418at2759"/>
<evidence type="ECO:0000256" key="1">
    <source>
        <dbReference type="SAM" id="MobiDB-lite"/>
    </source>
</evidence>
<dbReference type="Proteomes" id="UP000193560">
    <property type="component" value="Unassembled WGS sequence"/>
</dbReference>
<feature type="compositionally biased region" description="Basic residues" evidence="1">
    <location>
        <begin position="77"/>
        <end position="92"/>
    </location>
</feature>
<sequence>MSIYDNLPTLNSWYCQEQPSLSCNSPPIDCPTVAVKKTRCSHNRNVSFASDPPQVHYLANSSTKIPLSPVSESNSKMKSRLKRYASKLSNKH</sequence>
<gene>
    <name evidence="2" type="ORF">BCR42DRAFT_411585</name>
</gene>
<protein>
    <submittedName>
        <fullName evidence="2">Uncharacterized protein</fullName>
    </submittedName>
</protein>
<feature type="region of interest" description="Disordered" evidence="1">
    <location>
        <begin position="66"/>
        <end position="92"/>
    </location>
</feature>
<dbReference type="AlphaFoldDB" id="A0A1X2ILY1"/>
<dbReference type="EMBL" id="MCGE01000008">
    <property type="protein sequence ID" value="ORZ18789.1"/>
    <property type="molecule type" value="Genomic_DNA"/>
</dbReference>
<feature type="compositionally biased region" description="Polar residues" evidence="1">
    <location>
        <begin position="66"/>
        <end position="76"/>
    </location>
</feature>
<keyword evidence="3" id="KW-1185">Reference proteome</keyword>
<accession>A0A1X2ILY1</accession>